<dbReference type="EC" id="2.7.8.6" evidence="9"/>
<feature type="transmembrane region" description="Helical" evidence="7">
    <location>
        <begin position="313"/>
        <end position="337"/>
    </location>
</feature>
<dbReference type="InterPro" id="IPR003362">
    <property type="entry name" value="Bact_transf"/>
</dbReference>
<dbReference type="STRING" id="479434.Sthe_3213"/>
<dbReference type="EMBL" id="CP001824">
    <property type="protein sequence ID" value="ACZ40613.1"/>
    <property type="molecule type" value="Genomic_DNA"/>
</dbReference>
<keyword evidence="4 7" id="KW-0812">Transmembrane</keyword>
<dbReference type="AlphaFoldDB" id="D1C9X0"/>
<proteinExistence type="inferred from homology"/>
<dbReference type="InParanoid" id="D1C9X0"/>
<dbReference type="InterPro" id="IPR017473">
    <property type="entry name" value="Undecaprenyl-P_gluc_Ptfrase"/>
</dbReference>
<dbReference type="HOGENOM" id="CLU_024920_0_1_0"/>
<dbReference type="KEGG" id="sti:Sthe_3213"/>
<feature type="transmembrane region" description="Helical" evidence="7">
    <location>
        <begin position="142"/>
        <end position="161"/>
    </location>
</feature>
<dbReference type="InterPro" id="IPR036291">
    <property type="entry name" value="NAD(P)-bd_dom_sf"/>
</dbReference>
<evidence type="ECO:0000256" key="5">
    <source>
        <dbReference type="ARBA" id="ARBA00022989"/>
    </source>
</evidence>
<dbReference type="Pfam" id="PF13727">
    <property type="entry name" value="CoA_binding_3"/>
    <property type="match status" value="1"/>
</dbReference>
<accession>D1C9X0</accession>
<comment type="subcellular location">
    <subcellularLocation>
        <location evidence="1">Membrane</location>
        <topology evidence="1">Multi-pass membrane protein</topology>
    </subcellularLocation>
</comment>
<dbReference type="eggNOG" id="COG2148">
    <property type="taxonomic scope" value="Bacteria"/>
</dbReference>
<keyword evidence="3 9" id="KW-0808">Transferase</keyword>
<evidence type="ECO:0000256" key="4">
    <source>
        <dbReference type="ARBA" id="ARBA00022692"/>
    </source>
</evidence>
<evidence type="ECO:0000313" key="10">
    <source>
        <dbReference type="Proteomes" id="UP000002027"/>
    </source>
</evidence>
<dbReference type="PANTHER" id="PTHR30576:SF0">
    <property type="entry name" value="UNDECAPRENYL-PHOSPHATE N-ACETYLGALACTOSAMINYL 1-PHOSPHATE TRANSFERASE-RELATED"/>
    <property type="match status" value="1"/>
</dbReference>
<dbReference type="InterPro" id="IPR017475">
    <property type="entry name" value="EPS_sugar_tfrase"/>
</dbReference>
<dbReference type="NCBIfam" id="TIGR03023">
    <property type="entry name" value="WcaJ_sugtrans"/>
    <property type="match status" value="1"/>
</dbReference>
<name>D1C9X0_SPHTD</name>
<evidence type="ECO:0000259" key="8">
    <source>
        <dbReference type="Pfam" id="PF02397"/>
    </source>
</evidence>
<keyword evidence="5 7" id="KW-1133">Transmembrane helix</keyword>
<dbReference type="GO" id="GO:0016020">
    <property type="term" value="C:membrane"/>
    <property type="evidence" value="ECO:0007669"/>
    <property type="project" value="UniProtKB-SubCell"/>
</dbReference>
<evidence type="ECO:0000256" key="6">
    <source>
        <dbReference type="ARBA" id="ARBA00023136"/>
    </source>
</evidence>
<evidence type="ECO:0000256" key="7">
    <source>
        <dbReference type="SAM" id="Phobius"/>
    </source>
</evidence>
<dbReference type="RefSeq" id="WP_012873648.1">
    <property type="nucleotide sequence ID" value="NC_013524.1"/>
</dbReference>
<dbReference type="PANTHER" id="PTHR30576">
    <property type="entry name" value="COLANIC BIOSYNTHESIS UDP-GLUCOSE LIPID CARRIER TRANSFERASE"/>
    <property type="match status" value="1"/>
</dbReference>
<dbReference type="NCBIfam" id="TIGR03025">
    <property type="entry name" value="EPS_sugtrans"/>
    <property type="match status" value="1"/>
</dbReference>
<feature type="transmembrane region" description="Helical" evidence="7">
    <location>
        <begin position="36"/>
        <end position="57"/>
    </location>
</feature>
<feature type="transmembrane region" description="Helical" evidence="7">
    <location>
        <begin position="77"/>
        <end position="98"/>
    </location>
</feature>
<reference evidence="9 10" key="2">
    <citation type="journal article" date="2010" name="Stand. Genomic Sci.">
        <title>Complete genome sequence of Desulfohalobium retbaense type strain (HR(100)).</title>
        <authorList>
            <person name="Spring S."/>
            <person name="Nolan M."/>
            <person name="Lapidus A."/>
            <person name="Glavina Del Rio T."/>
            <person name="Copeland A."/>
            <person name="Tice H."/>
            <person name="Cheng J.F."/>
            <person name="Lucas S."/>
            <person name="Land M."/>
            <person name="Chen F."/>
            <person name="Bruce D."/>
            <person name="Goodwin L."/>
            <person name="Pitluck S."/>
            <person name="Ivanova N."/>
            <person name="Mavromatis K."/>
            <person name="Mikhailova N."/>
            <person name="Pati A."/>
            <person name="Chen A."/>
            <person name="Palaniappan K."/>
            <person name="Hauser L."/>
            <person name="Chang Y.J."/>
            <person name="Jeffries C.D."/>
            <person name="Munk C."/>
            <person name="Kiss H."/>
            <person name="Chain P."/>
            <person name="Han C."/>
            <person name="Brettin T."/>
            <person name="Detter J.C."/>
            <person name="Schuler E."/>
            <person name="Goker M."/>
            <person name="Rohde M."/>
            <person name="Bristow J."/>
            <person name="Eisen J.A."/>
            <person name="Markowitz V."/>
            <person name="Hugenholtz P."/>
            <person name="Kyrpides N.C."/>
            <person name="Klenk H.P."/>
        </authorList>
    </citation>
    <scope>NUCLEOTIDE SEQUENCE [LARGE SCALE GENOMIC DNA]</scope>
    <source>
        <strain evidence="10">ATCC 49802 / DSM 20745 / S 6022</strain>
    </source>
</reference>
<reference evidence="10" key="1">
    <citation type="submission" date="2009-11" db="EMBL/GenBank/DDBJ databases">
        <title>The complete chromosome 2 of Sphaerobacter thermophilus DSM 20745.</title>
        <authorList>
            <person name="Lucas S."/>
            <person name="Copeland A."/>
            <person name="Lapidus A."/>
            <person name="Glavina del Rio T."/>
            <person name="Dalin E."/>
            <person name="Tice H."/>
            <person name="Bruce D."/>
            <person name="Goodwin L."/>
            <person name="Pitluck S."/>
            <person name="Kyrpides N."/>
            <person name="Mavromatis K."/>
            <person name="Ivanova N."/>
            <person name="Mikhailova N."/>
            <person name="LaButti K.M."/>
            <person name="Clum A."/>
            <person name="Sun H.I."/>
            <person name="Brettin T."/>
            <person name="Detter J.C."/>
            <person name="Han C."/>
            <person name="Larimer F."/>
            <person name="Land M."/>
            <person name="Hauser L."/>
            <person name="Markowitz V."/>
            <person name="Cheng J.F."/>
            <person name="Hugenholtz P."/>
            <person name="Woyke T."/>
            <person name="Wu D."/>
            <person name="Steenblock K."/>
            <person name="Schneider S."/>
            <person name="Pukall R."/>
            <person name="Goeker M."/>
            <person name="Klenk H.P."/>
            <person name="Eisen J.A."/>
        </authorList>
    </citation>
    <scope>NUCLEOTIDE SEQUENCE [LARGE SCALE GENOMIC DNA]</scope>
    <source>
        <strain evidence="10">ATCC 49802 / DSM 20745 / S 6022</strain>
    </source>
</reference>
<evidence type="ECO:0000256" key="2">
    <source>
        <dbReference type="ARBA" id="ARBA00006464"/>
    </source>
</evidence>
<keyword evidence="10" id="KW-1185">Reference proteome</keyword>
<feature type="transmembrane region" description="Helical" evidence="7">
    <location>
        <begin position="110"/>
        <end position="130"/>
    </location>
</feature>
<keyword evidence="6 7" id="KW-0472">Membrane</keyword>
<evidence type="ECO:0000313" key="9">
    <source>
        <dbReference type="EMBL" id="ACZ40613.1"/>
    </source>
</evidence>
<dbReference type="Proteomes" id="UP000002027">
    <property type="component" value="Chromosome 2"/>
</dbReference>
<dbReference type="eggNOG" id="COG1086">
    <property type="taxonomic scope" value="Bacteria"/>
</dbReference>
<protein>
    <submittedName>
        <fullName evidence="9">Exopolysaccharide biosynthesis polyprenyl glycosylphosphotransferase</fullName>
        <ecNumber evidence="9">2.7.8.6</ecNumber>
    </submittedName>
</protein>
<feature type="domain" description="Bacterial sugar transferase" evidence="8">
    <location>
        <begin position="311"/>
        <end position="492"/>
    </location>
</feature>
<dbReference type="GO" id="GO:0047360">
    <property type="term" value="F:undecaprenyl-phosphate galactose phosphotransferase activity"/>
    <property type="evidence" value="ECO:0007669"/>
    <property type="project" value="UniProtKB-EC"/>
</dbReference>
<dbReference type="SUPFAM" id="SSF51735">
    <property type="entry name" value="NAD(P)-binding Rossmann-fold domains"/>
    <property type="match status" value="1"/>
</dbReference>
<dbReference type="Gene3D" id="3.40.50.720">
    <property type="entry name" value="NAD(P)-binding Rossmann-like Domain"/>
    <property type="match status" value="1"/>
</dbReference>
<evidence type="ECO:0000256" key="1">
    <source>
        <dbReference type="ARBA" id="ARBA00004141"/>
    </source>
</evidence>
<comment type="similarity">
    <text evidence="2">Belongs to the bacterial sugar transferase family.</text>
</comment>
<sequence>MTKTSLPAGMSATPGARDHALTRRATLARRRWTETLFLGTQVALDALLVALAWFIAYRVPVALHLLRLPREFSTMQGLIVLGIIVGTTLLVFAIGGLYRLGRGASRVDTFYKICTHLSLAVLLAIAANAIVLHENVVLSRRVLVLGWLLAIAMVTTGRLLHSFVVGQVRLRGVAVDRLLIVGTGTNARIVHDKIRKMPELGYHLVGFLAHPSEGTPPDTVNGVPVYGTTGRLAEVVRRHRIDELILALEGTPHAEALDLVYQVMDLPVNIRVYPDLFRLITNDELTVSDLGGLPMVTVRTAGLRTWSRIVKRAVDLAVSSAVLVFCSPLMLLLAILIKLDSPGPVFFVQERVGHDGVPFNLLKFRSMPVDAEKETGPVWATPDDPRPTRIGRFMRRYSLDELPQFINVFLGEMSVVGPRPERPHFVEQFRQTIPYYMARHREKSGITGWAQVNGLRGDTSIQERTQYDLYYVENWSLLFDIKIMIKTLARIINDENAY</sequence>
<gene>
    <name evidence="9" type="ordered locus">Sthe_3213</name>
</gene>
<evidence type="ECO:0000256" key="3">
    <source>
        <dbReference type="ARBA" id="ARBA00022679"/>
    </source>
</evidence>
<organism evidence="9 10">
    <name type="scientific">Sphaerobacter thermophilus (strain ATCC 49802 / DSM 20745 / KCCM 41009 / NCIMB 13125 / S 6022)</name>
    <dbReference type="NCBI Taxonomy" id="479434"/>
    <lineage>
        <taxon>Bacteria</taxon>
        <taxon>Pseudomonadati</taxon>
        <taxon>Thermomicrobiota</taxon>
        <taxon>Thermomicrobia</taxon>
        <taxon>Sphaerobacterales</taxon>
        <taxon>Sphaerobacterineae</taxon>
        <taxon>Sphaerobacteraceae</taxon>
        <taxon>Sphaerobacter</taxon>
    </lineage>
</organism>
<dbReference type="Pfam" id="PF02397">
    <property type="entry name" value="Bac_transf"/>
    <property type="match status" value="1"/>
</dbReference>